<dbReference type="PANTHER" id="PTHR36154">
    <property type="entry name" value="DNA-BINDING TRANSCRIPTIONAL ACTIVATOR ALPA"/>
    <property type="match status" value="1"/>
</dbReference>
<dbReference type="OrthoDB" id="8455288at2"/>
<dbReference type="InterPro" id="IPR052931">
    <property type="entry name" value="Prophage_regulatory_activator"/>
</dbReference>
<protein>
    <recommendedName>
        <fullName evidence="3">AlpA family phage regulatory protein</fullName>
    </recommendedName>
</protein>
<sequence>MSTTPSKKSVSFSQESLRFVRMPELLALTCLSRTTAHRLMKTDPTFPKPVKLSDSTARNAPVGFVLGEVQAWIEGRIAAREQRA</sequence>
<dbReference type="EMBL" id="CP013987">
    <property type="protein sequence ID" value="ALZ84167.1"/>
    <property type="molecule type" value="Genomic_DNA"/>
</dbReference>
<evidence type="ECO:0000313" key="1">
    <source>
        <dbReference type="EMBL" id="ALZ84167.1"/>
    </source>
</evidence>
<reference evidence="1 2" key="1">
    <citation type="submission" date="2016-01" db="EMBL/GenBank/DDBJ databases">
        <title>Annotation of Pseudomonas oryzihabitans USDA-ARS-USMARC-56511.</title>
        <authorList>
            <person name="Harhay G.P."/>
            <person name="Harhay D.M."/>
            <person name="Smith T.P.L."/>
            <person name="Bono J.L."/>
            <person name="Heaton M.P."/>
            <person name="Clawson M.L."/>
            <person name="Chitko-Mckown C.G."/>
            <person name="Capik S.F."/>
            <person name="DeDonder K.D."/>
            <person name="Apley M.D."/>
            <person name="Lubbers B.V."/>
            <person name="White B.J."/>
            <person name="Larson R.L."/>
        </authorList>
    </citation>
    <scope>NUCLEOTIDE SEQUENCE [LARGE SCALE GENOMIC DNA]</scope>
    <source>
        <strain evidence="1 2">USDA-ARS-USMARC-56511</strain>
    </source>
</reference>
<dbReference type="RefSeq" id="WP_059314375.1">
    <property type="nucleotide sequence ID" value="NZ_CP013987.1"/>
</dbReference>
<dbReference type="AlphaFoldDB" id="A0A0U4VMC0"/>
<name>A0A0U4VMC0_9PSED</name>
<dbReference type="InterPro" id="IPR010260">
    <property type="entry name" value="AlpA"/>
</dbReference>
<evidence type="ECO:0008006" key="3">
    <source>
        <dbReference type="Google" id="ProtNLM"/>
    </source>
</evidence>
<dbReference type="Pfam" id="PF05930">
    <property type="entry name" value="Phage_AlpA"/>
    <property type="match status" value="1"/>
</dbReference>
<dbReference type="PANTHER" id="PTHR36154:SF1">
    <property type="entry name" value="DNA-BINDING TRANSCRIPTIONAL ACTIVATOR ALPA"/>
    <property type="match status" value="1"/>
</dbReference>
<gene>
    <name evidence="1" type="ORF">APT59_08045</name>
</gene>
<evidence type="ECO:0000313" key="2">
    <source>
        <dbReference type="Proteomes" id="UP000064137"/>
    </source>
</evidence>
<dbReference type="KEGG" id="por:APT59_08045"/>
<proteinExistence type="predicted"/>
<accession>A0A0U4VMC0</accession>
<organism evidence="1 2">
    <name type="scientific">Pseudomonas oryzihabitans</name>
    <dbReference type="NCBI Taxonomy" id="47885"/>
    <lineage>
        <taxon>Bacteria</taxon>
        <taxon>Pseudomonadati</taxon>
        <taxon>Pseudomonadota</taxon>
        <taxon>Gammaproteobacteria</taxon>
        <taxon>Pseudomonadales</taxon>
        <taxon>Pseudomonadaceae</taxon>
        <taxon>Pseudomonas</taxon>
    </lineage>
</organism>
<dbReference type="Proteomes" id="UP000064137">
    <property type="component" value="Chromosome"/>
</dbReference>